<gene>
    <name evidence="2" type="ORF">A3G31_07170</name>
</gene>
<feature type="domain" description="ISXO2-like transposase" evidence="1">
    <location>
        <begin position="59"/>
        <end position="197"/>
    </location>
</feature>
<dbReference type="InterPro" id="IPR053164">
    <property type="entry name" value="IS1016-like_transposase"/>
</dbReference>
<protein>
    <recommendedName>
        <fullName evidence="1">ISXO2-like transposase domain-containing protein</fullName>
    </recommendedName>
</protein>
<dbReference type="AlphaFoldDB" id="A0A1F7SIC2"/>
<dbReference type="PANTHER" id="PTHR47163:SF2">
    <property type="entry name" value="SI:DKEY-17M8.2"/>
    <property type="match status" value="1"/>
</dbReference>
<accession>A0A1F7SIC2</accession>
<sequence>MNRLNISFKKWLWIIKLFELEVSARKIAQQVQLSYPTVLKAVTFLRITIVVSTKGAQELLNGEIELDETYFGGRRKGKRGRGAYNKVPVFGILERDGVVKVEVLKDVTAQSILNMTIKTVRRGSIVYTDKFRSYDALMFCGYRHLRIDHGKRFARGKVYINGLEGFWSYAKERLIKFHGVSQKKFPFYLKEMEFRYNNRNKDIFSLLVKNMCNFVPNLL</sequence>
<dbReference type="Pfam" id="PF12762">
    <property type="entry name" value="DDE_Tnp_IS1595"/>
    <property type="match status" value="1"/>
</dbReference>
<dbReference type="NCBIfam" id="NF033547">
    <property type="entry name" value="transpos_IS1595"/>
    <property type="match status" value="1"/>
</dbReference>
<evidence type="ECO:0000313" key="3">
    <source>
        <dbReference type="Proteomes" id="UP000178082"/>
    </source>
</evidence>
<evidence type="ECO:0000313" key="2">
    <source>
        <dbReference type="EMBL" id="OGL53521.1"/>
    </source>
</evidence>
<evidence type="ECO:0000259" key="1">
    <source>
        <dbReference type="SMART" id="SM01126"/>
    </source>
</evidence>
<dbReference type="InterPro" id="IPR024445">
    <property type="entry name" value="Tnp_ISXO2-like"/>
</dbReference>
<comment type="caution">
    <text evidence="2">The sequence shown here is derived from an EMBL/GenBank/DDBJ whole genome shotgun (WGS) entry which is preliminary data.</text>
</comment>
<dbReference type="SMART" id="SM01126">
    <property type="entry name" value="DDE_Tnp_IS1595"/>
    <property type="match status" value="1"/>
</dbReference>
<name>A0A1F7SIC2_9BACT</name>
<proteinExistence type="predicted"/>
<dbReference type="PANTHER" id="PTHR47163">
    <property type="entry name" value="DDE_TNP_IS1595 DOMAIN-CONTAINING PROTEIN"/>
    <property type="match status" value="1"/>
</dbReference>
<reference evidence="2 3" key="1">
    <citation type="journal article" date="2016" name="Nat. Commun.">
        <title>Thousands of microbial genomes shed light on interconnected biogeochemical processes in an aquifer system.</title>
        <authorList>
            <person name="Anantharaman K."/>
            <person name="Brown C.T."/>
            <person name="Hug L.A."/>
            <person name="Sharon I."/>
            <person name="Castelle C.J."/>
            <person name="Probst A.J."/>
            <person name="Thomas B.C."/>
            <person name="Singh A."/>
            <person name="Wilkins M.J."/>
            <person name="Karaoz U."/>
            <person name="Brodie E.L."/>
            <person name="Williams K.H."/>
            <person name="Hubbard S.S."/>
            <person name="Banfield J.F."/>
        </authorList>
    </citation>
    <scope>NUCLEOTIDE SEQUENCE [LARGE SCALE GENOMIC DNA]</scope>
</reference>
<organism evidence="2 3">
    <name type="scientific">Candidatus Schekmanbacteria bacterium RIFCSPLOWO2_12_FULL_38_15</name>
    <dbReference type="NCBI Taxonomy" id="1817883"/>
    <lineage>
        <taxon>Bacteria</taxon>
        <taxon>Candidatus Schekmaniibacteriota</taxon>
    </lineage>
</organism>
<dbReference type="Proteomes" id="UP000178082">
    <property type="component" value="Unassembled WGS sequence"/>
</dbReference>
<dbReference type="STRING" id="1817883.A3G31_07170"/>
<dbReference type="EMBL" id="MGDI01000025">
    <property type="protein sequence ID" value="OGL53521.1"/>
    <property type="molecule type" value="Genomic_DNA"/>
</dbReference>